<keyword evidence="5" id="KW-1185">Reference proteome</keyword>
<gene>
    <name evidence="4" type="ORF">H8698_11210</name>
</gene>
<dbReference type="EMBL" id="JACRSU010000004">
    <property type="protein sequence ID" value="MBC8541546.1"/>
    <property type="molecule type" value="Genomic_DNA"/>
</dbReference>
<dbReference type="InterPro" id="IPR051796">
    <property type="entry name" value="ISF_SsuE-like"/>
</dbReference>
<dbReference type="GO" id="GO:0016491">
    <property type="term" value="F:oxidoreductase activity"/>
    <property type="evidence" value="ECO:0007669"/>
    <property type="project" value="InterPro"/>
</dbReference>
<protein>
    <submittedName>
        <fullName evidence="4">Flavodoxin family protein</fullName>
    </submittedName>
</protein>
<keyword evidence="1" id="KW-0285">Flavoprotein</keyword>
<dbReference type="Proteomes" id="UP000611762">
    <property type="component" value="Unassembled WGS sequence"/>
</dbReference>
<feature type="domain" description="NADPH-dependent FMN reductase-like" evidence="3">
    <location>
        <begin position="1"/>
        <end position="153"/>
    </location>
</feature>
<dbReference type="Pfam" id="PF03358">
    <property type="entry name" value="FMN_red"/>
    <property type="match status" value="1"/>
</dbReference>
<evidence type="ECO:0000256" key="2">
    <source>
        <dbReference type="ARBA" id="ARBA00022643"/>
    </source>
</evidence>
<comment type="caution">
    <text evidence="4">The sequence shown here is derived from an EMBL/GenBank/DDBJ whole genome shotgun (WGS) entry which is preliminary data.</text>
</comment>
<reference evidence="4" key="1">
    <citation type="submission" date="2020-08" db="EMBL/GenBank/DDBJ databases">
        <title>Genome public.</title>
        <authorList>
            <person name="Liu C."/>
            <person name="Sun Q."/>
        </authorList>
    </citation>
    <scope>NUCLEOTIDE SEQUENCE</scope>
    <source>
        <strain evidence="4">H8</strain>
    </source>
</reference>
<evidence type="ECO:0000313" key="4">
    <source>
        <dbReference type="EMBL" id="MBC8541546.1"/>
    </source>
</evidence>
<name>A0A926DNE5_9FIRM</name>
<dbReference type="SUPFAM" id="SSF52218">
    <property type="entry name" value="Flavoproteins"/>
    <property type="match status" value="1"/>
</dbReference>
<organism evidence="4 5">
    <name type="scientific">Congzhengia minquanensis</name>
    <dbReference type="NCBI Taxonomy" id="2763657"/>
    <lineage>
        <taxon>Bacteria</taxon>
        <taxon>Bacillati</taxon>
        <taxon>Bacillota</taxon>
        <taxon>Clostridia</taxon>
        <taxon>Eubacteriales</taxon>
        <taxon>Oscillospiraceae</taxon>
        <taxon>Congzhengia</taxon>
    </lineage>
</organism>
<sequence length="206" mass="22206">MKVILVNGSPHEKGCTDTALCEAAQALEKNGVETERFWLGNKPLSGCIGCGFCRKAGRCVFDDCVNEFVEKAKTAHGFLFGTPVHYASASGAITSFMDRAFYSGSTVFAGKPAAAVASCRRGGASAALDQINKYFGICGMPTVPSQYWNMVHGNTPDEVIKDEEGMQTMRTLGNNMAWLLACIEAGNKAGITYPTREPVIRTNFIR</sequence>
<evidence type="ECO:0000256" key="1">
    <source>
        <dbReference type="ARBA" id="ARBA00022630"/>
    </source>
</evidence>
<dbReference type="InterPro" id="IPR005025">
    <property type="entry name" value="FMN_Rdtase-like_dom"/>
</dbReference>
<dbReference type="PANTHER" id="PTHR43278">
    <property type="entry name" value="NAD(P)H-DEPENDENT FMN-CONTAINING OXIDOREDUCTASE YWQN-RELATED"/>
    <property type="match status" value="1"/>
</dbReference>
<keyword evidence="2" id="KW-0288">FMN</keyword>
<evidence type="ECO:0000259" key="3">
    <source>
        <dbReference type="Pfam" id="PF03358"/>
    </source>
</evidence>
<evidence type="ECO:0000313" key="5">
    <source>
        <dbReference type="Proteomes" id="UP000611762"/>
    </source>
</evidence>
<dbReference type="PANTHER" id="PTHR43278:SF4">
    <property type="entry name" value="NAD(P)H-DEPENDENT FMN-CONTAINING OXIDOREDUCTASE YWQN-RELATED"/>
    <property type="match status" value="1"/>
</dbReference>
<dbReference type="RefSeq" id="WP_249313567.1">
    <property type="nucleotide sequence ID" value="NZ_JACRSU010000004.1"/>
</dbReference>
<accession>A0A926DNE5</accession>
<dbReference type="InterPro" id="IPR029039">
    <property type="entry name" value="Flavoprotein-like_sf"/>
</dbReference>
<dbReference type="AlphaFoldDB" id="A0A926DNE5"/>
<proteinExistence type="predicted"/>
<dbReference type="Gene3D" id="3.40.50.360">
    <property type="match status" value="1"/>
</dbReference>